<dbReference type="CDD" id="cd05233">
    <property type="entry name" value="SDR_c"/>
    <property type="match status" value="1"/>
</dbReference>
<proteinExistence type="inferred from homology"/>
<organism evidence="3 4">
    <name type="scientific">Sphingomonas colocasiae</name>
    <dbReference type="NCBI Taxonomy" id="1848973"/>
    <lineage>
        <taxon>Bacteria</taxon>
        <taxon>Pseudomonadati</taxon>
        <taxon>Pseudomonadota</taxon>
        <taxon>Alphaproteobacteria</taxon>
        <taxon>Sphingomonadales</taxon>
        <taxon>Sphingomonadaceae</taxon>
        <taxon>Sphingomonas</taxon>
    </lineage>
</organism>
<comment type="similarity">
    <text evidence="1">Belongs to the short-chain dehydrogenases/reductases (SDR) family.</text>
</comment>
<dbReference type="GO" id="GO:0047936">
    <property type="term" value="F:glucose 1-dehydrogenase [NAD(P)+] activity"/>
    <property type="evidence" value="ECO:0007669"/>
    <property type="project" value="UniProtKB-EC"/>
</dbReference>
<dbReference type="RefSeq" id="WP_222991497.1">
    <property type="nucleotide sequence ID" value="NZ_JAINVV010000009.1"/>
</dbReference>
<dbReference type="PRINTS" id="PR00080">
    <property type="entry name" value="SDRFAMILY"/>
</dbReference>
<dbReference type="EMBL" id="JAINVV010000009">
    <property type="protein sequence ID" value="MBY8824385.1"/>
    <property type="molecule type" value="Genomic_DNA"/>
</dbReference>
<keyword evidence="4" id="KW-1185">Reference proteome</keyword>
<dbReference type="InterPro" id="IPR020904">
    <property type="entry name" value="Sc_DH/Rdtase_CS"/>
</dbReference>
<evidence type="ECO:0000313" key="4">
    <source>
        <dbReference type="Proteomes" id="UP000706039"/>
    </source>
</evidence>
<dbReference type="Proteomes" id="UP000706039">
    <property type="component" value="Unassembled WGS sequence"/>
</dbReference>
<evidence type="ECO:0000256" key="1">
    <source>
        <dbReference type="ARBA" id="ARBA00006484"/>
    </source>
</evidence>
<sequence length="266" mass="27017">MAAASPDKGQLQGRSAIVTGASRGIGLATARLFAAEGAHVVLVGRDAGRLDAAAASIGAAATAVAGSVEDTDTIARATDAALAATGRIDVLINNAGGPPPDGPLVAMPMRDFDAALSLNLRAPLLWIRAAWARSMREHGGAIVNIASIGGLSAPRAMGAYATAKAGLLHMTRMLAAELGPAIRVNAIAPGVVRTDATAAVDYDAFARILPMGRIGEADDIADAALFLASARSGWITGETITIDGGTLIQTGRLKRGWQDDYGKGED</sequence>
<evidence type="ECO:0000256" key="2">
    <source>
        <dbReference type="ARBA" id="ARBA00023002"/>
    </source>
</evidence>
<dbReference type="Gene3D" id="3.40.50.720">
    <property type="entry name" value="NAD(P)-binding Rossmann-like Domain"/>
    <property type="match status" value="1"/>
</dbReference>
<gene>
    <name evidence="3" type="ORF">K7G82_18920</name>
</gene>
<name>A0ABS7PUN8_9SPHN</name>
<accession>A0ABS7PUN8</accession>
<dbReference type="Pfam" id="PF13561">
    <property type="entry name" value="adh_short_C2"/>
    <property type="match status" value="1"/>
</dbReference>
<dbReference type="SUPFAM" id="SSF51735">
    <property type="entry name" value="NAD(P)-binding Rossmann-fold domains"/>
    <property type="match status" value="1"/>
</dbReference>
<dbReference type="EC" id="1.1.1.47" evidence="3"/>
<evidence type="ECO:0000313" key="3">
    <source>
        <dbReference type="EMBL" id="MBY8824385.1"/>
    </source>
</evidence>
<protein>
    <submittedName>
        <fullName evidence="3">Glucose 1-dehydrogenase</fullName>
        <ecNumber evidence="3">1.1.1.47</ecNumber>
    </submittedName>
</protein>
<dbReference type="InterPro" id="IPR036291">
    <property type="entry name" value="NAD(P)-bd_dom_sf"/>
</dbReference>
<dbReference type="NCBIfam" id="NF005559">
    <property type="entry name" value="PRK07231.1"/>
    <property type="match status" value="1"/>
</dbReference>
<dbReference type="InterPro" id="IPR002347">
    <property type="entry name" value="SDR_fam"/>
</dbReference>
<dbReference type="PANTHER" id="PTHR42760:SF133">
    <property type="entry name" value="3-OXOACYL-[ACYL-CARRIER-PROTEIN] REDUCTASE"/>
    <property type="match status" value="1"/>
</dbReference>
<keyword evidence="2 3" id="KW-0560">Oxidoreductase</keyword>
<dbReference type="PANTHER" id="PTHR42760">
    <property type="entry name" value="SHORT-CHAIN DEHYDROGENASES/REDUCTASES FAMILY MEMBER"/>
    <property type="match status" value="1"/>
</dbReference>
<dbReference type="PRINTS" id="PR00081">
    <property type="entry name" value="GDHRDH"/>
</dbReference>
<dbReference type="PROSITE" id="PS00061">
    <property type="entry name" value="ADH_SHORT"/>
    <property type="match status" value="1"/>
</dbReference>
<reference evidence="3 4" key="1">
    <citation type="submission" date="2021-08" db="EMBL/GenBank/DDBJ databases">
        <authorList>
            <person name="Tuo L."/>
        </authorList>
    </citation>
    <scope>NUCLEOTIDE SEQUENCE [LARGE SCALE GENOMIC DNA]</scope>
    <source>
        <strain evidence="3 4">JCM 31229</strain>
    </source>
</reference>
<comment type="caution">
    <text evidence="3">The sequence shown here is derived from an EMBL/GenBank/DDBJ whole genome shotgun (WGS) entry which is preliminary data.</text>
</comment>